<sequence>MDKSLVLFSLLVTAYHLVEAENLQTTEIEADPEDAIGFDPLNPVTYLPPRGDSLDSEQGSDLGTPVTHKPSKAGGLKSRAKSDRSNTNQATEELGLLEEVMNGITRVKTKIVKSLPFNLLGIFR</sequence>
<protein>
    <submittedName>
        <fullName evidence="3">Uncharacterized protein</fullName>
    </submittedName>
</protein>
<feature type="signal peptide" evidence="2">
    <location>
        <begin position="1"/>
        <end position="20"/>
    </location>
</feature>
<reference evidence="3" key="1">
    <citation type="journal article" date="2023" name="G3 (Bethesda)">
        <title>Whole genome assemblies of Zophobas morio and Tenebrio molitor.</title>
        <authorList>
            <person name="Kaur S."/>
            <person name="Stinson S.A."/>
            <person name="diCenzo G.C."/>
        </authorList>
    </citation>
    <scope>NUCLEOTIDE SEQUENCE</scope>
    <source>
        <strain evidence="3">QUZm001</strain>
    </source>
</reference>
<evidence type="ECO:0000313" key="3">
    <source>
        <dbReference type="EMBL" id="KAJ3666713.1"/>
    </source>
</evidence>
<evidence type="ECO:0000256" key="1">
    <source>
        <dbReference type="SAM" id="MobiDB-lite"/>
    </source>
</evidence>
<keyword evidence="2" id="KW-0732">Signal</keyword>
<evidence type="ECO:0000256" key="2">
    <source>
        <dbReference type="SAM" id="SignalP"/>
    </source>
</evidence>
<accession>A0AA38MTJ8</accession>
<dbReference type="AlphaFoldDB" id="A0AA38MTJ8"/>
<organism evidence="3 4">
    <name type="scientific">Zophobas morio</name>
    <dbReference type="NCBI Taxonomy" id="2755281"/>
    <lineage>
        <taxon>Eukaryota</taxon>
        <taxon>Metazoa</taxon>
        <taxon>Ecdysozoa</taxon>
        <taxon>Arthropoda</taxon>
        <taxon>Hexapoda</taxon>
        <taxon>Insecta</taxon>
        <taxon>Pterygota</taxon>
        <taxon>Neoptera</taxon>
        <taxon>Endopterygota</taxon>
        <taxon>Coleoptera</taxon>
        <taxon>Polyphaga</taxon>
        <taxon>Cucujiformia</taxon>
        <taxon>Tenebrionidae</taxon>
        <taxon>Zophobas</taxon>
    </lineage>
</organism>
<comment type="caution">
    <text evidence="3">The sequence shown here is derived from an EMBL/GenBank/DDBJ whole genome shotgun (WGS) entry which is preliminary data.</text>
</comment>
<name>A0AA38MTJ8_9CUCU</name>
<feature type="chain" id="PRO_5041367594" evidence="2">
    <location>
        <begin position="21"/>
        <end position="124"/>
    </location>
</feature>
<evidence type="ECO:0000313" key="4">
    <source>
        <dbReference type="Proteomes" id="UP001168821"/>
    </source>
</evidence>
<dbReference type="EMBL" id="JALNTZ010000001">
    <property type="protein sequence ID" value="KAJ3666713.1"/>
    <property type="molecule type" value="Genomic_DNA"/>
</dbReference>
<feature type="region of interest" description="Disordered" evidence="1">
    <location>
        <begin position="47"/>
        <end position="91"/>
    </location>
</feature>
<dbReference type="Proteomes" id="UP001168821">
    <property type="component" value="Unassembled WGS sequence"/>
</dbReference>
<gene>
    <name evidence="3" type="ORF">Zmor_002146</name>
</gene>
<proteinExistence type="predicted"/>
<keyword evidence="4" id="KW-1185">Reference proteome</keyword>